<dbReference type="EMBL" id="KQ085886">
    <property type="protein sequence ID" value="KLO19464.1"/>
    <property type="molecule type" value="Genomic_DNA"/>
</dbReference>
<organism evidence="3 4">
    <name type="scientific">Schizopora paradoxa</name>
    <dbReference type="NCBI Taxonomy" id="27342"/>
    <lineage>
        <taxon>Eukaryota</taxon>
        <taxon>Fungi</taxon>
        <taxon>Dikarya</taxon>
        <taxon>Basidiomycota</taxon>
        <taxon>Agaricomycotina</taxon>
        <taxon>Agaricomycetes</taxon>
        <taxon>Hymenochaetales</taxon>
        <taxon>Schizoporaceae</taxon>
        <taxon>Schizopora</taxon>
    </lineage>
</organism>
<feature type="transmembrane region" description="Helical" evidence="2">
    <location>
        <begin position="253"/>
        <end position="275"/>
    </location>
</feature>
<feature type="compositionally biased region" description="Low complexity" evidence="1">
    <location>
        <begin position="201"/>
        <end position="219"/>
    </location>
</feature>
<keyword evidence="2" id="KW-0812">Transmembrane</keyword>
<evidence type="ECO:0008006" key="5">
    <source>
        <dbReference type="Google" id="ProtNLM"/>
    </source>
</evidence>
<dbReference type="Proteomes" id="UP000053477">
    <property type="component" value="Unassembled WGS sequence"/>
</dbReference>
<reference evidence="3 4" key="1">
    <citation type="submission" date="2015-04" db="EMBL/GenBank/DDBJ databases">
        <title>Complete genome sequence of Schizopora paradoxa KUC8140, a cosmopolitan wood degrader in East Asia.</title>
        <authorList>
            <consortium name="DOE Joint Genome Institute"/>
            <person name="Min B."/>
            <person name="Park H."/>
            <person name="Jang Y."/>
            <person name="Kim J.-J."/>
            <person name="Kim K.H."/>
            <person name="Pangilinan J."/>
            <person name="Lipzen A."/>
            <person name="Riley R."/>
            <person name="Grigoriev I.V."/>
            <person name="Spatafora J.W."/>
            <person name="Choi I.-G."/>
        </authorList>
    </citation>
    <scope>NUCLEOTIDE SEQUENCE [LARGE SCALE GENOMIC DNA]</scope>
    <source>
        <strain evidence="3 4">KUC8140</strain>
    </source>
</reference>
<feature type="region of interest" description="Disordered" evidence="1">
    <location>
        <begin position="201"/>
        <end position="230"/>
    </location>
</feature>
<keyword evidence="2" id="KW-1133">Transmembrane helix</keyword>
<dbReference type="STRING" id="27342.A0A0H2S6C4"/>
<protein>
    <recommendedName>
        <fullName evidence="5">Mid2 domain-containing protein</fullName>
    </recommendedName>
</protein>
<dbReference type="InParanoid" id="A0A0H2S6C4"/>
<dbReference type="AlphaFoldDB" id="A0A0H2S6C4"/>
<evidence type="ECO:0000256" key="1">
    <source>
        <dbReference type="SAM" id="MobiDB-lite"/>
    </source>
</evidence>
<proteinExistence type="predicted"/>
<sequence>MSTTPAPSSTSTSTSLKFYTTTVPSILDSLNSSDEVIDDTDQRVVYNGSWTQNLNDGGVPSGTSHTTIVAGSTVTLNFNGTGIDVIGTADLGGDVIQTLYQIDLNRNASLPRQLTSVSGTQIAIACQTFFSLRNMAPGAHTLEITVTSGVAPRAYTLDSFVVINGDSNGASSVSIGPTANLLGSNATTSASATTTELSSVSSSTFTTSTSESSSALSNTPTADAVPSSTLSAFTDTQTQASTSAASRMSGGKIAGLVVGIFAGVLFIIAIILTLYRWRAIYRRRNPKPDTAPRPLVNERHRSMVSYDFGSRKARYESGMLQPPRYELHQSTSPGPPSDDVIATWANAFDPDIQRVGSYF</sequence>
<accession>A0A0H2S6C4</accession>
<evidence type="ECO:0000313" key="4">
    <source>
        <dbReference type="Proteomes" id="UP000053477"/>
    </source>
</evidence>
<gene>
    <name evidence="3" type="ORF">SCHPADRAFT_992718</name>
</gene>
<dbReference type="OrthoDB" id="2755385at2759"/>
<keyword evidence="2" id="KW-0472">Membrane</keyword>
<keyword evidence="4" id="KW-1185">Reference proteome</keyword>
<name>A0A0H2S6C4_9AGAM</name>
<evidence type="ECO:0000313" key="3">
    <source>
        <dbReference type="EMBL" id="KLO19464.1"/>
    </source>
</evidence>
<evidence type="ECO:0000256" key="2">
    <source>
        <dbReference type="SAM" id="Phobius"/>
    </source>
</evidence>
<dbReference type="Gene3D" id="2.60.120.260">
    <property type="entry name" value="Galactose-binding domain-like"/>
    <property type="match status" value="1"/>
</dbReference>